<dbReference type="Pfam" id="PF02720">
    <property type="entry name" value="DUF222"/>
    <property type="match status" value="2"/>
</dbReference>
<accession>A0ABX8SCG1</accession>
<name>A0ABX8SCG1_9ACTN</name>
<dbReference type="CDD" id="cd00085">
    <property type="entry name" value="HNHc"/>
    <property type="match status" value="1"/>
</dbReference>
<dbReference type="RefSeq" id="WP_066466870.1">
    <property type="nucleotide sequence ID" value="NZ_CBCRUZ010000003.1"/>
</dbReference>
<gene>
    <name evidence="3" type="ORF">KV203_02295</name>
</gene>
<dbReference type="InterPro" id="IPR003615">
    <property type="entry name" value="HNH_nuc"/>
</dbReference>
<keyword evidence="3" id="KW-0378">Hydrolase</keyword>
<keyword evidence="4" id="KW-1185">Reference proteome</keyword>
<proteinExistence type="predicted"/>
<feature type="compositionally biased region" description="Pro residues" evidence="1">
    <location>
        <begin position="313"/>
        <end position="322"/>
    </location>
</feature>
<keyword evidence="3" id="KW-0540">Nuclease</keyword>
<evidence type="ECO:0000313" key="4">
    <source>
        <dbReference type="Proteomes" id="UP000887023"/>
    </source>
</evidence>
<feature type="region of interest" description="Disordered" evidence="1">
    <location>
        <begin position="283"/>
        <end position="331"/>
    </location>
</feature>
<feature type="region of interest" description="Disordered" evidence="1">
    <location>
        <begin position="212"/>
        <end position="237"/>
    </location>
</feature>
<evidence type="ECO:0000313" key="3">
    <source>
        <dbReference type="EMBL" id="QXQ14285.1"/>
    </source>
</evidence>
<dbReference type="InterPro" id="IPR003870">
    <property type="entry name" value="DUF222"/>
</dbReference>
<protein>
    <submittedName>
        <fullName evidence="3">HNH endonuclease</fullName>
    </submittedName>
</protein>
<dbReference type="SMART" id="SM00507">
    <property type="entry name" value="HNHc"/>
    <property type="match status" value="1"/>
</dbReference>
<dbReference type="Proteomes" id="UP000887023">
    <property type="component" value="Chromosome"/>
</dbReference>
<keyword evidence="3" id="KW-0255">Endonuclease</keyword>
<reference evidence="3" key="1">
    <citation type="submission" date="2021-07" db="EMBL/GenBank/DDBJ databases">
        <title>Candidatus Kaistella beijingensis sp. nov. isolated from a municipal wastewater treatment plant is involved in sludge foaming.</title>
        <authorList>
            <person name="Song Y."/>
            <person name="Liu S.-J."/>
        </authorList>
    </citation>
    <scope>NUCLEOTIDE SEQUENCE</scope>
    <source>
        <strain evidence="3">DSM 43998</strain>
    </source>
</reference>
<feature type="region of interest" description="Disordered" evidence="1">
    <location>
        <begin position="454"/>
        <end position="474"/>
    </location>
</feature>
<evidence type="ECO:0000256" key="1">
    <source>
        <dbReference type="SAM" id="MobiDB-lite"/>
    </source>
</evidence>
<evidence type="ECO:0000259" key="2">
    <source>
        <dbReference type="SMART" id="SM00507"/>
    </source>
</evidence>
<feature type="compositionally biased region" description="Basic and acidic residues" evidence="1">
    <location>
        <begin position="462"/>
        <end position="474"/>
    </location>
</feature>
<dbReference type="GO" id="GO:0004519">
    <property type="term" value="F:endonuclease activity"/>
    <property type="evidence" value="ECO:0007669"/>
    <property type="project" value="UniProtKB-KW"/>
</dbReference>
<feature type="domain" description="HNH nuclease" evidence="2">
    <location>
        <begin position="373"/>
        <end position="425"/>
    </location>
</feature>
<dbReference type="EMBL" id="CP079105">
    <property type="protein sequence ID" value="QXQ14285.1"/>
    <property type="molecule type" value="Genomic_DNA"/>
</dbReference>
<organism evidence="3 4">
    <name type="scientific">Skermania pinensis</name>
    <dbReference type="NCBI Taxonomy" id="39122"/>
    <lineage>
        <taxon>Bacteria</taxon>
        <taxon>Bacillati</taxon>
        <taxon>Actinomycetota</taxon>
        <taxon>Actinomycetes</taxon>
        <taxon>Mycobacteriales</taxon>
        <taxon>Gordoniaceae</taxon>
        <taxon>Skermania</taxon>
    </lineage>
</organism>
<sequence>MAPESGTAALHTLRELERVHRRITGVGYGLIRQVAEAPPEEFGGQSARDVIADTLRITGPDAGARLAEAADLTPGLTLTGEPLEALLPTVARRVETGAIGREHVRVIRQFLCDLPSAVDLPTRMHAEQELADTAMTLRPDQLRKLARHLDAMINPDGRLEDESDRQRRRGITLGEQQRDTLSRISGWISAEFRGYLEAILAKLARPGACVPDDASGTAGGGPTPEAEPDGDEGGRDTRTVAQRNHDALLTALRDLLASDDLGQHRGLPVTVVVTTTLQDLERAARHAAAAETGPASGTTPAGNPTHAADHSATPPPEPPPPAGRKARTAGGTLIPMPDLIRMAAHSWHYLAVFDSHTDRPLYLGRTKRLASPDQRLVAAAQYGGCTFPGCARPAAECEYHHCNEWADWGPTDITNLAPACRKHHVLVDHGWTVRRTPTGRIEWIPPAWLDPDRKPRTNTYHRPGDRYRADSPAA</sequence>